<comment type="catalytic activity">
    <reaction evidence="3">
        <text>L-threonyl-[protein] + ATP = O-phospho-L-threonyl-[protein] + ADP + H(+)</text>
        <dbReference type="Rhea" id="RHEA:46608"/>
        <dbReference type="Rhea" id="RHEA-COMP:11060"/>
        <dbReference type="Rhea" id="RHEA-COMP:11605"/>
        <dbReference type="ChEBI" id="CHEBI:15378"/>
        <dbReference type="ChEBI" id="CHEBI:30013"/>
        <dbReference type="ChEBI" id="CHEBI:30616"/>
        <dbReference type="ChEBI" id="CHEBI:61977"/>
        <dbReference type="ChEBI" id="CHEBI:456216"/>
        <dbReference type="EC" id="2.7.11.1"/>
    </reaction>
</comment>
<reference evidence="9" key="5">
    <citation type="submission" date="2025-09" db="UniProtKB">
        <authorList>
            <consortium name="Ensembl"/>
        </authorList>
    </citation>
    <scope>IDENTIFICATION</scope>
</reference>
<dbReference type="Pfam" id="PF00069">
    <property type="entry name" value="Pkinase"/>
    <property type="match status" value="1"/>
</dbReference>
<accession>A0A4W4H0A3</accession>
<evidence type="ECO:0000256" key="3">
    <source>
        <dbReference type="PIRNR" id="PIRNR038189"/>
    </source>
</evidence>
<comment type="subunit">
    <text evidence="3">Associates with MYD88 and IRAK2 to form a ternary complex called the Myddosome.</text>
</comment>
<dbReference type="PIRSF" id="PIRSF038189">
    <property type="entry name" value="IRAK4"/>
    <property type="match status" value="1"/>
</dbReference>
<reference evidence="9" key="4">
    <citation type="submission" date="2025-08" db="UniProtKB">
        <authorList>
            <consortium name="Ensembl"/>
        </authorList>
    </citation>
    <scope>IDENTIFICATION</scope>
</reference>
<feature type="binding site" evidence="5">
    <location>
        <position position="208"/>
    </location>
    <ligand>
        <name>ATP</name>
        <dbReference type="ChEBI" id="CHEBI:30616"/>
    </ligand>
</feature>
<dbReference type="FunFam" id="1.10.533.10:FF:000028">
    <property type="entry name" value="Interleukin 1 receptor-associated kinase 4"/>
    <property type="match status" value="1"/>
</dbReference>
<dbReference type="Gene3D" id="1.10.510.10">
    <property type="entry name" value="Transferase(Phosphotransferase) domain 1"/>
    <property type="match status" value="1"/>
</dbReference>
<dbReference type="GO" id="GO:0005737">
    <property type="term" value="C:cytoplasm"/>
    <property type="evidence" value="ECO:0007669"/>
    <property type="project" value="UniProtKB-SubCell"/>
</dbReference>
<dbReference type="InterPro" id="IPR000719">
    <property type="entry name" value="Prot_kinase_dom"/>
</dbReference>
<reference evidence="10" key="1">
    <citation type="journal article" date="2014" name="Science">
        <title>Nonhuman genetics. Genomic basis for the convergent evolution of electric organs.</title>
        <authorList>
            <person name="Gallant J.R."/>
            <person name="Traeger L.L."/>
            <person name="Volkening J.D."/>
            <person name="Moffett H."/>
            <person name="Chen P.H."/>
            <person name="Novina C.D."/>
            <person name="Phillips G.N.Jr."/>
            <person name="Anand R."/>
            <person name="Wells G.B."/>
            <person name="Pinch M."/>
            <person name="Guth R."/>
            <person name="Unguez G.A."/>
            <person name="Albert J.S."/>
            <person name="Zakon H.H."/>
            <person name="Samanta M.P."/>
            <person name="Sussman M.R."/>
        </authorList>
    </citation>
    <scope>NUCLEOTIDE SEQUENCE [LARGE SCALE GENOMIC DNA]</scope>
</reference>
<feature type="region of interest" description="Disordered" evidence="7">
    <location>
        <begin position="134"/>
        <end position="157"/>
    </location>
</feature>
<dbReference type="InterPro" id="IPR011009">
    <property type="entry name" value="Kinase-like_dom_sf"/>
</dbReference>
<dbReference type="GO" id="GO:0005524">
    <property type="term" value="F:ATP binding"/>
    <property type="evidence" value="ECO:0007669"/>
    <property type="project" value="UniProtKB-UniRule"/>
</dbReference>
<dbReference type="EC" id="2.7.11.1" evidence="3"/>
<protein>
    <recommendedName>
        <fullName evidence="3">Interleukin-1 receptor-associated kinase 4</fullName>
        <ecNumber evidence="3">2.7.11.1</ecNumber>
    </recommendedName>
</protein>
<evidence type="ECO:0000256" key="1">
    <source>
        <dbReference type="ARBA" id="ARBA00022741"/>
    </source>
</evidence>
<feature type="binding site" evidence="5">
    <location>
        <position position="305"/>
    </location>
    <ligand>
        <name>ATP</name>
        <dbReference type="ChEBI" id="CHEBI:30616"/>
    </ligand>
</feature>
<comment type="catalytic activity">
    <reaction evidence="3">
        <text>L-seryl-[protein] + ATP = O-phospho-L-seryl-[protein] + ADP + H(+)</text>
        <dbReference type="Rhea" id="RHEA:17989"/>
        <dbReference type="Rhea" id="RHEA-COMP:9863"/>
        <dbReference type="Rhea" id="RHEA-COMP:11604"/>
        <dbReference type="ChEBI" id="CHEBI:15378"/>
        <dbReference type="ChEBI" id="CHEBI:29999"/>
        <dbReference type="ChEBI" id="CHEBI:30616"/>
        <dbReference type="ChEBI" id="CHEBI:83421"/>
        <dbReference type="ChEBI" id="CHEBI:456216"/>
        <dbReference type="EC" id="2.7.11.1"/>
    </reaction>
</comment>
<dbReference type="AlphaFoldDB" id="A0A4W4H0A3"/>
<dbReference type="PROSITE" id="PS00107">
    <property type="entry name" value="PROTEIN_KINASE_ATP"/>
    <property type="match status" value="1"/>
</dbReference>
<dbReference type="SUPFAM" id="SSF56112">
    <property type="entry name" value="Protein kinase-like (PK-like)"/>
    <property type="match status" value="1"/>
</dbReference>
<evidence type="ECO:0000256" key="5">
    <source>
        <dbReference type="PIRSR" id="PIRSR038189-2"/>
    </source>
</evidence>
<dbReference type="GO" id="GO:0007165">
    <property type="term" value="P:signal transduction"/>
    <property type="evidence" value="ECO:0007669"/>
    <property type="project" value="InterPro"/>
</dbReference>
<sequence>MSNPVTSETLIRKLKHSVLKNLSDFLDPHDEWKTVLMDIQKPTGEPRYTQLHVRRFQRLVAQGKSPTVELLFDWGTTDSTVGELFEILNRHKLFAPARILLPDIVTNCTNWRAETDLPTAYCKNETQPLTTVAVEREAPSTAPDSSTGPEENREPTDEGFYTFTFHELTQITKSWDDRPVSAGGSRLGEGGFGTVFKGLLNSTPVAVKKLNLVDDMSPEDLKTQFIQEIQTLQHKNLVNMVGYSSDGQHSCLVYAYMSNGSLLDRLACLEGSTALPWQVRCAVALGTARGLEYLHHQNHIHRDVKSGNILLDEDFIPKISDFGLTRASSKRSCTTVITERIVGTTAYMAPEALRGEITPKSDVFSFGVVLLEILSGLPPVDENRDPKLLMEMKDEIDDEEITLQEFIDNKMEGWDMDCVEKMYSVASRCLSERKNRRPLLKEVLQHLHQCFLKSSSSCCSSSVTSSLGTSGQQGWGYFNPASF</sequence>
<comment type="function">
    <text evidence="3">Serine/threonine-protein kinase that plays a critical role in initiating innate immune response against foreign pathogens.</text>
</comment>
<comment type="similarity">
    <text evidence="3">Belongs to the protein kinase superfamily. TKL Ser/Thr protein kinase family. Pelle subfamily.</text>
</comment>
<dbReference type="InterPro" id="IPR017441">
    <property type="entry name" value="Protein_kinase_ATP_BS"/>
</dbReference>
<keyword evidence="3" id="KW-0418">Kinase</keyword>
<evidence type="ECO:0000313" key="10">
    <source>
        <dbReference type="Proteomes" id="UP000314983"/>
    </source>
</evidence>
<evidence type="ECO:0000256" key="4">
    <source>
        <dbReference type="PIRSR" id="PIRSR038189-1"/>
    </source>
</evidence>
<dbReference type="Gene3D" id="1.10.533.10">
    <property type="entry name" value="Death Domain, Fas"/>
    <property type="match status" value="1"/>
</dbReference>
<reference evidence="10" key="2">
    <citation type="journal article" date="2017" name="Sci. Adv.">
        <title>A tail of two voltages: Proteomic comparison of the three electric organs of the electric eel.</title>
        <authorList>
            <person name="Traeger L.L."/>
            <person name="Sabat G."/>
            <person name="Barrett-Wilt G.A."/>
            <person name="Wells G.B."/>
            <person name="Sussman M.R."/>
        </authorList>
    </citation>
    <scope>NUCLEOTIDE SEQUENCE [LARGE SCALE GENOMIC DNA]</scope>
</reference>
<dbReference type="FunFam" id="1.10.510.10:FF:000414">
    <property type="entry name" value="Interleukin-1 receptor-associated kinase 4"/>
    <property type="match status" value="1"/>
</dbReference>
<dbReference type="PANTHER" id="PTHR47989:SF61">
    <property type="entry name" value="PROTEIN KINASE DOMAIN-CONTAINING PROTEIN"/>
    <property type="match status" value="1"/>
</dbReference>
<dbReference type="SUPFAM" id="SSF47986">
    <property type="entry name" value="DEATH domain"/>
    <property type="match status" value="1"/>
</dbReference>
<feature type="active site" description="Proton acceptor" evidence="4">
    <location>
        <position position="303"/>
    </location>
</feature>
<organism evidence="9 10">
    <name type="scientific">Electrophorus electricus</name>
    <name type="common">Electric eel</name>
    <name type="synonym">Gymnotus electricus</name>
    <dbReference type="NCBI Taxonomy" id="8005"/>
    <lineage>
        <taxon>Eukaryota</taxon>
        <taxon>Metazoa</taxon>
        <taxon>Chordata</taxon>
        <taxon>Craniata</taxon>
        <taxon>Vertebrata</taxon>
        <taxon>Euteleostomi</taxon>
        <taxon>Actinopterygii</taxon>
        <taxon>Neopterygii</taxon>
        <taxon>Teleostei</taxon>
        <taxon>Ostariophysi</taxon>
        <taxon>Gymnotiformes</taxon>
        <taxon>Gymnotoidei</taxon>
        <taxon>Gymnotidae</taxon>
        <taxon>Electrophorus</taxon>
    </lineage>
</organism>
<evidence type="ECO:0000256" key="7">
    <source>
        <dbReference type="SAM" id="MobiDB-lite"/>
    </source>
</evidence>
<keyword evidence="3" id="KW-0399">Innate immunity</keyword>
<reference evidence="9" key="3">
    <citation type="submission" date="2020-05" db="EMBL/GenBank/DDBJ databases">
        <title>Electrophorus electricus (electric eel) genome, fEleEle1, primary haplotype.</title>
        <authorList>
            <person name="Myers G."/>
            <person name="Meyer A."/>
            <person name="Fedrigo O."/>
            <person name="Formenti G."/>
            <person name="Rhie A."/>
            <person name="Tracey A."/>
            <person name="Sims Y."/>
            <person name="Jarvis E.D."/>
        </authorList>
    </citation>
    <scope>NUCLEOTIDE SEQUENCE [LARGE SCALE GENOMIC DNA]</scope>
</reference>
<comment type="cofactor">
    <cofactor evidence="3">
        <name>Mg(2+)</name>
        <dbReference type="ChEBI" id="CHEBI:18420"/>
    </cofactor>
</comment>
<keyword evidence="1 3" id="KW-0547">Nucleotide-binding</keyword>
<keyword evidence="3" id="KW-0963">Cytoplasm</keyword>
<keyword evidence="3" id="KW-0808">Transferase</keyword>
<dbReference type="Gene3D" id="3.30.200.20">
    <property type="entry name" value="Phosphorylase Kinase, domain 1"/>
    <property type="match status" value="1"/>
</dbReference>
<dbReference type="Proteomes" id="UP000314983">
    <property type="component" value="Chromosome 2"/>
</dbReference>
<name>A0A4W4H0A3_ELEEL</name>
<comment type="subcellular location">
    <subcellularLocation>
        <location evidence="3">Cytoplasm</location>
    </subcellularLocation>
</comment>
<proteinExistence type="inferred from homology"/>
<feature type="binding site" evidence="6">
    <location>
        <position position="209"/>
    </location>
    <ligand>
        <name>ATP</name>
        <dbReference type="ChEBI" id="CHEBI:30616"/>
    </ligand>
</feature>
<dbReference type="GO" id="GO:0004674">
    <property type="term" value="F:protein serine/threonine kinase activity"/>
    <property type="evidence" value="ECO:0007669"/>
    <property type="project" value="UniProtKB-UniRule"/>
</dbReference>
<keyword evidence="3" id="KW-0460">Magnesium</keyword>
<feature type="domain" description="Protein kinase" evidence="8">
    <location>
        <begin position="181"/>
        <end position="451"/>
    </location>
</feature>
<dbReference type="Ensembl" id="ENSEEET00000042384.2">
    <property type="protein sequence ID" value="ENSEEEP00000041899.2"/>
    <property type="gene ID" value="ENSEEEG00000019799.2"/>
</dbReference>
<dbReference type="InterPro" id="IPR011029">
    <property type="entry name" value="DEATH-like_dom_sf"/>
</dbReference>
<keyword evidence="3" id="KW-0391">Immunity</keyword>
<evidence type="ECO:0000256" key="2">
    <source>
        <dbReference type="ARBA" id="ARBA00022840"/>
    </source>
</evidence>
<evidence type="ECO:0000313" key="9">
    <source>
        <dbReference type="Ensembl" id="ENSEEEP00000041899.2"/>
    </source>
</evidence>
<keyword evidence="10" id="KW-1185">Reference proteome</keyword>
<keyword evidence="3" id="KW-0723">Serine/threonine-protein kinase</keyword>
<evidence type="ECO:0000256" key="6">
    <source>
        <dbReference type="PROSITE-ProRule" id="PRU10141"/>
    </source>
</evidence>
<dbReference type="GeneTree" id="ENSGT00940000158792"/>
<dbReference type="SMART" id="SM00220">
    <property type="entry name" value="S_TKc"/>
    <property type="match status" value="1"/>
</dbReference>
<dbReference type="GO" id="GO:0000287">
    <property type="term" value="F:magnesium ion binding"/>
    <property type="evidence" value="ECO:0007669"/>
    <property type="project" value="InterPro"/>
</dbReference>
<keyword evidence="2 3" id="KW-0067">ATP-binding</keyword>
<gene>
    <name evidence="9" type="primary">IRAK4</name>
</gene>
<dbReference type="InterPro" id="IPR017428">
    <property type="entry name" value="IRAK4"/>
</dbReference>
<dbReference type="GO" id="GO:0045087">
    <property type="term" value="P:innate immune response"/>
    <property type="evidence" value="ECO:0007669"/>
    <property type="project" value="UniProtKB-UniRule"/>
</dbReference>
<evidence type="ECO:0000259" key="8">
    <source>
        <dbReference type="PROSITE" id="PS50011"/>
    </source>
</evidence>
<dbReference type="PROSITE" id="PS50011">
    <property type="entry name" value="PROTEIN_KINASE_DOM"/>
    <property type="match status" value="1"/>
</dbReference>
<dbReference type="PANTHER" id="PTHR47989">
    <property type="entry name" value="OS01G0750732 PROTEIN"/>
    <property type="match status" value="1"/>
</dbReference>